<protein>
    <submittedName>
        <fullName evidence="5">Lrp/AsnC family transcriptional regulator, leucine-responsive regulatory protein</fullName>
    </submittedName>
</protein>
<organism evidence="5 6">
    <name type="scientific">Maridesulfovibrio ferrireducens</name>
    <dbReference type="NCBI Taxonomy" id="246191"/>
    <lineage>
        <taxon>Bacteria</taxon>
        <taxon>Pseudomonadati</taxon>
        <taxon>Thermodesulfobacteriota</taxon>
        <taxon>Desulfovibrionia</taxon>
        <taxon>Desulfovibrionales</taxon>
        <taxon>Desulfovibrionaceae</taxon>
        <taxon>Maridesulfovibrio</taxon>
    </lineage>
</organism>
<dbReference type="PROSITE" id="PS50956">
    <property type="entry name" value="HTH_ASNC_2"/>
    <property type="match status" value="1"/>
</dbReference>
<accession>A0A1G9F4N1</accession>
<dbReference type="SUPFAM" id="SSF46785">
    <property type="entry name" value="Winged helix' DNA-binding domain"/>
    <property type="match status" value="1"/>
</dbReference>
<dbReference type="Proteomes" id="UP000199053">
    <property type="component" value="Unassembled WGS sequence"/>
</dbReference>
<evidence type="ECO:0000259" key="4">
    <source>
        <dbReference type="PROSITE" id="PS50956"/>
    </source>
</evidence>
<dbReference type="Pfam" id="PF01037">
    <property type="entry name" value="AsnC_trans_reg"/>
    <property type="match status" value="1"/>
</dbReference>
<dbReference type="GO" id="GO:0043565">
    <property type="term" value="F:sequence-specific DNA binding"/>
    <property type="evidence" value="ECO:0007669"/>
    <property type="project" value="InterPro"/>
</dbReference>
<dbReference type="PANTHER" id="PTHR30154:SF34">
    <property type="entry name" value="TRANSCRIPTIONAL REGULATOR AZLB"/>
    <property type="match status" value="1"/>
</dbReference>
<feature type="domain" description="HTH asnC-type" evidence="4">
    <location>
        <begin position="6"/>
        <end position="67"/>
    </location>
</feature>
<keyword evidence="1" id="KW-0805">Transcription regulation</keyword>
<dbReference type="RefSeq" id="WP_092160355.1">
    <property type="nucleotide sequence ID" value="NZ_FNGA01000002.1"/>
</dbReference>
<evidence type="ECO:0000256" key="1">
    <source>
        <dbReference type="ARBA" id="ARBA00023015"/>
    </source>
</evidence>
<dbReference type="EMBL" id="FNGA01000002">
    <property type="protein sequence ID" value="SDK83382.1"/>
    <property type="molecule type" value="Genomic_DNA"/>
</dbReference>
<dbReference type="InterPro" id="IPR036390">
    <property type="entry name" value="WH_DNA-bd_sf"/>
</dbReference>
<gene>
    <name evidence="5" type="ORF">SAMN05660337_1385</name>
</gene>
<dbReference type="GO" id="GO:0006355">
    <property type="term" value="P:regulation of DNA-templated transcription"/>
    <property type="evidence" value="ECO:0007669"/>
    <property type="project" value="UniProtKB-ARBA"/>
</dbReference>
<dbReference type="GO" id="GO:0005829">
    <property type="term" value="C:cytosol"/>
    <property type="evidence" value="ECO:0007669"/>
    <property type="project" value="TreeGrafter"/>
</dbReference>
<name>A0A1G9F4N1_9BACT</name>
<dbReference type="GO" id="GO:0043200">
    <property type="term" value="P:response to amino acid"/>
    <property type="evidence" value="ECO:0007669"/>
    <property type="project" value="TreeGrafter"/>
</dbReference>
<evidence type="ECO:0000256" key="3">
    <source>
        <dbReference type="ARBA" id="ARBA00023163"/>
    </source>
</evidence>
<evidence type="ECO:0000313" key="5">
    <source>
        <dbReference type="EMBL" id="SDK83382.1"/>
    </source>
</evidence>
<dbReference type="SMART" id="SM00344">
    <property type="entry name" value="HTH_ASNC"/>
    <property type="match status" value="1"/>
</dbReference>
<dbReference type="PANTHER" id="PTHR30154">
    <property type="entry name" value="LEUCINE-RESPONSIVE REGULATORY PROTEIN"/>
    <property type="match status" value="1"/>
</dbReference>
<dbReference type="PRINTS" id="PR00033">
    <property type="entry name" value="HTHASNC"/>
</dbReference>
<dbReference type="InterPro" id="IPR000485">
    <property type="entry name" value="AsnC-type_HTH_dom"/>
</dbReference>
<dbReference type="InterPro" id="IPR011008">
    <property type="entry name" value="Dimeric_a/b-barrel"/>
</dbReference>
<proteinExistence type="predicted"/>
<dbReference type="Pfam" id="PF13412">
    <property type="entry name" value="HTH_24"/>
    <property type="match status" value="1"/>
</dbReference>
<keyword evidence="2" id="KW-0238">DNA-binding</keyword>
<dbReference type="STRING" id="246191.SAMN05660337_1385"/>
<reference evidence="6" key="1">
    <citation type="submission" date="2016-10" db="EMBL/GenBank/DDBJ databases">
        <authorList>
            <person name="Varghese N."/>
            <person name="Submissions S."/>
        </authorList>
    </citation>
    <scope>NUCLEOTIDE SEQUENCE [LARGE SCALE GENOMIC DNA]</scope>
    <source>
        <strain evidence="6">DSM 16995</strain>
    </source>
</reference>
<dbReference type="AlphaFoldDB" id="A0A1G9F4N1"/>
<dbReference type="CDD" id="cd00090">
    <property type="entry name" value="HTH_ARSR"/>
    <property type="match status" value="1"/>
</dbReference>
<keyword evidence="3" id="KW-0804">Transcription</keyword>
<keyword evidence="6" id="KW-1185">Reference proteome</keyword>
<dbReference type="InterPro" id="IPR019888">
    <property type="entry name" value="Tscrpt_reg_AsnC-like"/>
</dbReference>
<dbReference type="Gene3D" id="1.10.10.10">
    <property type="entry name" value="Winged helix-like DNA-binding domain superfamily/Winged helix DNA-binding domain"/>
    <property type="match status" value="1"/>
</dbReference>
<evidence type="ECO:0000313" key="6">
    <source>
        <dbReference type="Proteomes" id="UP000199053"/>
    </source>
</evidence>
<sequence>MSKRKIDETDRRILTILQNSGRISNADIARKVGMAPSAVLERVRKLESKGILVGYEAIVDPKSVGRSLTAFIYVNASEGVGATKTGAELANVPGVLEVHYCAGRDSYLIKVRCEDTDGLAIMLGIIGRIETVRDTNSTIVLNTIKESRAIPLGEDIGDGF</sequence>
<evidence type="ECO:0000256" key="2">
    <source>
        <dbReference type="ARBA" id="ARBA00023125"/>
    </source>
</evidence>
<dbReference type="SUPFAM" id="SSF54909">
    <property type="entry name" value="Dimeric alpha+beta barrel"/>
    <property type="match status" value="1"/>
</dbReference>
<dbReference type="Gene3D" id="3.30.70.920">
    <property type="match status" value="1"/>
</dbReference>
<dbReference type="InterPro" id="IPR036388">
    <property type="entry name" value="WH-like_DNA-bd_sf"/>
</dbReference>
<dbReference type="InterPro" id="IPR011991">
    <property type="entry name" value="ArsR-like_HTH"/>
</dbReference>
<dbReference type="InterPro" id="IPR019887">
    <property type="entry name" value="Tscrpt_reg_AsnC/Lrp_C"/>
</dbReference>
<dbReference type="OrthoDB" id="9800326at2"/>